<dbReference type="Proteomes" id="UP001608902">
    <property type="component" value="Unassembled WGS sequence"/>
</dbReference>
<dbReference type="PANTHER" id="PTHR34401:SF3">
    <property type="entry name" value="DB DOMAIN-CONTAINING PROTEIN"/>
    <property type="match status" value="1"/>
</dbReference>
<dbReference type="EMBL" id="JBGFUD010005267">
    <property type="protein sequence ID" value="MFH4980236.1"/>
    <property type="molecule type" value="Genomic_DNA"/>
</dbReference>
<proteinExistence type="predicted"/>
<name>A0ABD6ELV1_9BILA</name>
<keyword evidence="3" id="KW-1185">Reference proteome</keyword>
<protein>
    <submittedName>
        <fullName evidence="2">Uncharacterized protein</fullName>
    </submittedName>
</protein>
<reference evidence="2 3" key="1">
    <citation type="submission" date="2024-08" db="EMBL/GenBank/DDBJ databases">
        <title>Gnathostoma spinigerum genome.</title>
        <authorList>
            <person name="Gonzalez-Bertolin B."/>
            <person name="Monzon S."/>
            <person name="Zaballos A."/>
            <person name="Jimenez P."/>
            <person name="Dekumyoy P."/>
            <person name="Varona S."/>
            <person name="Cuesta I."/>
            <person name="Sumanam S."/>
            <person name="Adisakwattana P."/>
            <person name="Gasser R.B."/>
            <person name="Hernandez-Gonzalez A."/>
            <person name="Young N.D."/>
            <person name="Perteguer M.J."/>
        </authorList>
    </citation>
    <scope>NUCLEOTIDE SEQUENCE [LARGE SCALE GENOMIC DNA]</scope>
    <source>
        <strain evidence="2">AL3</strain>
        <tissue evidence="2">Liver</tissue>
    </source>
</reference>
<feature type="signal peptide" evidence="1">
    <location>
        <begin position="1"/>
        <end position="19"/>
    </location>
</feature>
<keyword evidence="1" id="KW-0732">Signal</keyword>
<comment type="caution">
    <text evidence="2">The sequence shown here is derived from an EMBL/GenBank/DDBJ whole genome shotgun (WGS) entry which is preliminary data.</text>
</comment>
<accession>A0ABD6ELV1</accession>
<evidence type="ECO:0000313" key="3">
    <source>
        <dbReference type="Proteomes" id="UP001608902"/>
    </source>
</evidence>
<gene>
    <name evidence="2" type="ORF">AB6A40_006945</name>
</gene>
<organism evidence="2 3">
    <name type="scientific">Gnathostoma spinigerum</name>
    <dbReference type="NCBI Taxonomy" id="75299"/>
    <lineage>
        <taxon>Eukaryota</taxon>
        <taxon>Metazoa</taxon>
        <taxon>Ecdysozoa</taxon>
        <taxon>Nematoda</taxon>
        <taxon>Chromadorea</taxon>
        <taxon>Rhabditida</taxon>
        <taxon>Spirurina</taxon>
        <taxon>Gnathostomatomorpha</taxon>
        <taxon>Gnathostomatoidea</taxon>
        <taxon>Gnathostomatidae</taxon>
        <taxon>Gnathostoma</taxon>
    </lineage>
</organism>
<dbReference type="AlphaFoldDB" id="A0ABD6ELV1"/>
<feature type="chain" id="PRO_5044821509" evidence="1">
    <location>
        <begin position="20"/>
        <end position="198"/>
    </location>
</feature>
<sequence length="198" mass="21738">MRLTTEIIVIVLTTTGVLSKQVRKCKCDEIEPCKQKGHVSVVPCADKCKNHVIKSGTDYAQLRECIKERAGLFAEIIKCVEDKAVNPCVNDGSTQMIEERYKAGFEIAAAAELNSFLKRSGVNTDLVKLFGPSSKLIRCIQKCMAKTTNECSEHAQCGLELPSDNEIIANARRCAIEKGFDTDNVQGLCNCAFRAGMT</sequence>
<evidence type="ECO:0000313" key="2">
    <source>
        <dbReference type="EMBL" id="MFH4980236.1"/>
    </source>
</evidence>
<evidence type="ECO:0000256" key="1">
    <source>
        <dbReference type="SAM" id="SignalP"/>
    </source>
</evidence>
<dbReference type="PANTHER" id="PTHR34401">
    <property type="entry name" value="PROTEIN CBG12388-RELATED"/>
    <property type="match status" value="1"/>
</dbReference>